<sequence length="188" mass="20487">MLTYLGSGDGKSLIKMAMSVEQCFLKAWITLCQQLGHLTCPGTCPSRNSMKLVVSGLSCWAQLRLGFSILAWCSPVNVTTEVMTVEMHHEALSETLPGDSVGFSINNTFVKDARCGSLASDSKYDPSVGAGYTPQVIVIWNHPDQKSAACTHVLGCHSAHTACKFVELKEIDHCSRKKLNDGPILKIW</sequence>
<gene>
    <name evidence="1" type="ORF">J0S82_012525</name>
</gene>
<dbReference type="PANTHER" id="PTHR44830">
    <property type="entry name" value="ELONGATION FACTOR 1 ALPHA"/>
    <property type="match status" value="1"/>
</dbReference>
<keyword evidence="1" id="KW-0648">Protein biosynthesis</keyword>
<dbReference type="SUPFAM" id="SSF50447">
    <property type="entry name" value="Translation proteins"/>
    <property type="match status" value="1"/>
</dbReference>
<comment type="caution">
    <text evidence="1">The sequence shown here is derived from an EMBL/GenBank/DDBJ whole genome shotgun (WGS) entry which is preliminary data.</text>
</comment>
<proteinExistence type="predicted"/>
<dbReference type="AlphaFoldDB" id="A0A8J6A863"/>
<keyword evidence="2" id="KW-1185">Reference proteome</keyword>
<dbReference type="GO" id="GO:0003746">
    <property type="term" value="F:translation elongation factor activity"/>
    <property type="evidence" value="ECO:0007669"/>
    <property type="project" value="UniProtKB-KW"/>
</dbReference>
<evidence type="ECO:0000313" key="1">
    <source>
        <dbReference type="EMBL" id="KAG8515653.1"/>
    </source>
</evidence>
<dbReference type="PANTHER" id="PTHR44830:SF1">
    <property type="entry name" value="TR-TYPE G DOMAIN-CONTAINING PROTEIN"/>
    <property type="match status" value="1"/>
</dbReference>
<reference evidence="1" key="1">
    <citation type="journal article" date="2021" name="Evol. Appl.">
        <title>The genome of the Pyrenean desman and the effects of bottlenecks and inbreeding on the genomic landscape of an endangered species.</title>
        <authorList>
            <person name="Escoda L."/>
            <person name="Castresana J."/>
        </authorList>
    </citation>
    <scope>NUCLEOTIDE SEQUENCE</scope>
    <source>
        <strain evidence="1">IBE-C5619</strain>
    </source>
</reference>
<keyword evidence="1" id="KW-0251">Elongation factor</keyword>
<dbReference type="Proteomes" id="UP000700334">
    <property type="component" value="Unassembled WGS sequence"/>
</dbReference>
<dbReference type="Gene3D" id="2.40.30.10">
    <property type="entry name" value="Translation factors"/>
    <property type="match status" value="1"/>
</dbReference>
<dbReference type="InterPro" id="IPR009000">
    <property type="entry name" value="Transl_B-barrel_sf"/>
</dbReference>
<evidence type="ECO:0000313" key="2">
    <source>
        <dbReference type="Proteomes" id="UP000700334"/>
    </source>
</evidence>
<name>A0A8J6A863_GALPY</name>
<dbReference type="EMBL" id="JAGFMF010011702">
    <property type="protein sequence ID" value="KAG8515653.1"/>
    <property type="molecule type" value="Genomic_DNA"/>
</dbReference>
<protein>
    <submittedName>
        <fullName evidence="1">Elongation factor 1-alpha 1</fullName>
    </submittedName>
</protein>
<accession>A0A8J6A863</accession>
<organism evidence="1 2">
    <name type="scientific">Galemys pyrenaicus</name>
    <name type="common">Iberian desman</name>
    <name type="synonym">Pyrenean desman</name>
    <dbReference type="NCBI Taxonomy" id="202257"/>
    <lineage>
        <taxon>Eukaryota</taxon>
        <taxon>Metazoa</taxon>
        <taxon>Chordata</taxon>
        <taxon>Craniata</taxon>
        <taxon>Vertebrata</taxon>
        <taxon>Euteleostomi</taxon>
        <taxon>Mammalia</taxon>
        <taxon>Eutheria</taxon>
        <taxon>Laurasiatheria</taxon>
        <taxon>Eulipotyphla</taxon>
        <taxon>Talpidae</taxon>
        <taxon>Galemys</taxon>
    </lineage>
</organism>